<feature type="transmembrane region" description="Helical" evidence="1">
    <location>
        <begin position="228"/>
        <end position="253"/>
    </location>
</feature>
<name>Q9HIU2_THEAC</name>
<feature type="transmembrane region" description="Helical" evidence="1">
    <location>
        <begin position="91"/>
        <end position="112"/>
    </location>
</feature>
<sequence>MFWFVLISLFLAFISDWELVNEMDEAIIRLPAFAGTIIFMIYLGGLISVSLPTRAPVIIESDISLFKGLGMIPLGLDVDGVFVLSENIDVLISPFIELVFFGVAVLVSENYYQIISYSSRHGSTIGSALSGLTSAFSCQCESFISLLPAVAALIIDVILIPVLLLSLTLLILTYVFVSHFYRSGRPIRSFFVRPKDSSVVYRLLIIMSTVFIPMLLAYLVSIGLEKNFIFFFVGGMAMVLSGFIFAMILFNIIRIKTTSIAIGSVLSVSGIMLSYMWFIPVLTFIAYSDPSFYAVMMITGYSAGIAIGAGYSIMPPLTRYTYLEYVSVVFNVVPLVIFYLSSVMEKHIWMFIPLIDQVWFSLSLWIAMLPVMWYTTHLSLNSFARTSFSINKRVIIGEHAD</sequence>
<dbReference type="eggNOG" id="arCOG06974">
    <property type="taxonomic scope" value="Archaea"/>
</dbReference>
<feature type="transmembrane region" description="Helical" evidence="1">
    <location>
        <begin position="150"/>
        <end position="178"/>
    </location>
</feature>
<feature type="transmembrane region" description="Helical" evidence="1">
    <location>
        <begin position="124"/>
        <end position="144"/>
    </location>
</feature>
<feature type="transmembrane region" description="Helical" evidence="1">
    <location>
        <begin position="65"/>
        <end position="85"/>
    </location>
</feature>
<feature type="transmembrane region" description="Helical" evidence="1">
    <location>
        <begin position="32"/>
        <end position="53"/>
    </location>
</feature>
<dbReference type="InParanoid" id="Q9HIU2"/>
<dbReference type="EnsemblBacteria" id="CAC12359">
    <property type="protein sequence ID" value="CAC12359"/>
    <property type="gene ID" value="CAC12359"/>
</dbReference>
<dbReference type="PaxDb" id="273075-Ta1235"/>
<feature type="transmembrane region" description="Helical" evidence="1">
    <location>
        <begin position="292"/>
        <end position="313"/>
    </location>
</feature>
<gene>
    <name evidence="2" type="ordered locus">Ta1235</name>
</gene>
<reference evidence="2 3" key="1">
    <citation type="journal article" date="2000" name="Nature">
        <title>The genome sequence of the thermoacidophilic scavenger Thermoplasma acidophilum.</title>
        <authorList>
            <person name="Ruepp A."/>
            <person name="Graml W."/>
            <person name="Santos-Martinez M.L."/>
            <person name="Koretke K.K."/>
            <person name="Volker C."/>
            <person name="Mewes H.W."/>
            <person name="Frishman D."/>
            <person name="Stocker S."/>
            <person name="Lupas A.N."/>
            <person name="Baumeister W."/>
        </authorList>
    </citation>
    <scope>NUCLEOTIDE SEQUENCE [LARGE SCALE GENOMIC DNA]</scope>
    <source>
        <strain evidence="3">ATCC 25905 / DSM 1728 / JCM 9062 / NBRC 15155 / AMRC-C165</strain>
    </source>
</reference>
<keyword evidence="1" id="KW-0812">Transmembrane</keyword>
<dbReference type="EMBL" id="AL445067">
    <property type="protein sequence ID" value="CAC12359.1"/>
    <property type="molecule type" value="Genomic_DNA"/>
</dbReference>
<dbReference type="KEGG" id="tac:Ta1235"/>
<evidence type="ECO:0000313" key="2">
    <source>
        <dbReference type="EMBL" id="CAC12359.1"/>
    </source>
</evidence>
<organism evidence="2 3">
    <name type="scientific">Thermoplasma acidophilum (strain ATCC 25905 / DSM 1728 / JCM 9062 / NBRC 15155 / AMRC-C165)</name>
    <dbReference type="NCBI Taxonomy" id="273075"/>
    <lineage>
        <taxon>Archaea</taxon>
        <taxon>Methanobacteriati</taxon>
        <taxon>Thermoplasmatota</taxon>
        <taxon>Thermoplasmata</taxon>
        <taxon>Thermoplasmatales</taxon>
        <taxon>Thermoplasmataceae</taxon>
        <taxon>Thermoplasma</taxon>
    </lineage>
</organism>
<proteinExistence type="predicted"/>
<feature type="transmembrane region" description="Helical" evidence="1">
    <location>
        <begin position="325"/>
        <end position="342"/>
    </location>
</feature>
<keyword evidence="3" id="KW-1185">Reference proteome</keyword>
<feature type="transmembrane region" description="Helical" evidence="1">
    <location>
        <begin position="265"/>
        <end position="286"/>
    </location>
</feature>
<dbReference type="Proteomes" id="UP000001024">
    <property type="component" value="Chromosome"/>
</dbReference>
<feature type="transmembrane region" description="Helical" evidence="1">
    <location>
        <begin position="348"/>
        <end position="375"/>
    </location>
</feature>
<evidence type="ECO:0000256" key="1">
    <source>
        <dbReference type="SAM" id="Phobius"/>
    </source>
</evidence>
<dbReference type="AlphaFoldDB" id="Q9HIU2"/>
<evidence type="ECO:0000313" key="3">
    <source>
        <dbReference type="Proteomes" id="UP000001024"/>
    </source>
</evidence>
<dbReference type="HOGENOM" id="CLU_686283_0_0_2"/>
<accession>Q9HIU2</accession>
<keyword evidence="1" id="KW-0472">Membrane</keyword>
<protein>
    <submittedName>
        <fullName evidence="2">Hypothetical membrane protein</fullName>
    </submittedName>
</protein>
<feature type="transmembrane region" description="Helical" evidence="1">
    <location>
        <begin position="199"/>
        <end position="222"/>
    </location>
</feature>
<dbReference type="STRING" id="273075.gene:9572458"/>
<keyword evidence="1" id="KW-1133">Transmembrane helix</keyword>